<comment type="cofactor">
    <cofactor evidence="4">
        <name>heme</name>
        <dbReference type="ChEBI" id="CHEBI:30413"/>
    </cofactor>
</comment>
<accession>A0A6J8CPT7</accession>
<evidence type="ECO:0000256" key="5">
    <source>
        <dbReference type="RuleBase" id="RU000461"/>
    </source>
</evidence>
<dbReference type="InterPro" id="IPR036396">
    <property type="entry name" value="Cyt_P450_sf"/>
</dbReference>
<evidence type="ECO:0000256" key="3">
    <source>
        <dbReference type="ARBA" id="ARBA00023004"/>
    </source>
</evidence>
<evidence type="ECO:0000256" key="1">
    <source>
        <dbReference type="ARBA" id="ARBA00010617"/>
    </source>
</evidence>
<keyword evidence="2 4" id="KW-0479">Metal-binding</keyword>
<reference evidence="6 7" key="1">
    <citation type="submission" date="2020-06" db="EMBL/GenBank/DDBJ databases">
        <authorList>
            <person name="Li R."/>
            <person name="Bekaert M."/>
        </authorList>
    </citation>
    <scope>NUCLEOTIDE SEQUENCE [LARGE SCALE GENOMIC DNA]</scope>
    <source>
        <strain evidence="7">wild</strain>
    </source>
</reference>
<keyword evidence="3 4" id="KW-0408">Iron</keyword>
<dbReference type="GO" id="GO:0005506">
    <property type="term" value="F:iron ion binding"/>
    <property type="evidence" value="ECO:0007669"/>
    <property type="project" value="InterPro"/>
</dbReference>
<dbReference type="InterPro" id="IPR001128">
    <property type="entry name" value="Cyt_P450"/>
</dbReference>
<keyword evidence="4 5" id="KW-0349">Heme</keyword>
<dbReference type="Gene3D" id="1.10.630.10">
    <property type="entry name" value="Cytochrome P450"/>
    <property type="match status" value="1"/>
</dbReference>
<dbReference type="InterPro" id="IPR050182">
    <property type="entry name" value="Cytochrome_P450_fam2"/>
</dbReference>
<evidence type="ECO:0000313" key="7">
    <source>
        <dbReference type="Proteomes" id="UP000507470"/>
    </source>
</evidence>
<comment type="similarity">
    <text evidence="1 5">Belongs to the cytochrome P450 family.</text>
</comment>
<dbReference type="PANTHER" id="PTHR24300:SF417">
    <property type="entry name" value="CYTOCHROME P450 508B1-RELATED"/>
    <property type="match status" value="1"/>
</dbReference>
<dbReference type="PRINTS" id="PR00463">
    <property type="entry name" value="EP450I"/>
</dbReference>
<dbReference type="AlphaFoldDB" id="A0A6J8CPT7"/>
<dbReference type="GO" id="GO:0020037">
    <property type="term" value="F:heme binding"/>
    <property type="evidence" value="ECO:0007669"/>
    <property type="project" value="InterPro"/>
</dbReference>
<dbReference type="PANTHER" id="PTHR24300">
    <property type="entry name" value="CYTOCHROME P450 508A4-RELATED"/>
    <property type="match status" value="1"/>
</dbReference>
<feature type="binding site" description="axial binding residue" evidence="4">
    <location>
        <position position="174"/>
    </location>
    <ligand>
        <name>heme</name>
        <dbReference type="ChEBI" id="CHEBI:30413"/>
    </ligand>
    <ligandPart>
        <name>Fe</name>
        <dbReference type="ChEBI" id="CHEBI:18248"/>
    </ligandPart>
</feature>
<evidence type="ECO:0000256" key="2">
    <source>
        <dbReference type="ARBA" id="ARBA00022723"/>
    </source>
</evidence>
<proteinExistence type="inferred from homology"/>
<sequence length="232" mass="26193">MMAKVTETDKDGRPLLSSVNVKAALLNLVSAGYNTTRVTLLSLVHILATRPELRKLLQTEVDNVIGSNRKPTLRDIENCSLIESVLLETLRYISHIPLSVFHFTADDCQINGYTIQKGTTIIPNLWTAHHNDKDFEHPYTFIPDRFLDKSGNLVTATDPLRESLMPFGVGKRSCIGEVFDISRMFLFLTTLMQTATIEKPDSENLVEFGLDDLNPGLVMHSKPYKIKFVMRQ</sequence>
<dbReference type="InterPro" id="IPR002401">
    <property type="entry name" value="Cyt_P450_E_grp-I"/>
</dbReference>
<dbReference type="PRINTS" id="PR00385">
    <property type="entry name" value="P450"/>
</dbReference>
<dbReference type="OrthoDB" id="6057686at2759"/>
<dbReference type="InterPro" id="IPR017972">
    <property type="entry name" value="Cyt_P450_CS"/>
</dbReference>
<dbReference type="Pfam" id="PF00067">
    <property type="entry name" value="p450"/>
    <property type="match status" value="1"/>
</dbReference>
<organism evidence="6 7">
    <name type="scientific">Mytilus coruscus</name>
    <name type="common">Sea mussel</name>
    <dbReference type="NCBI Taxonomy" id="42192"/>
    <lineage>
        <taxon>Eukaryota</taxon>
        <taxon>Metazoa</taxon>
        <taxon>Spiralia</taxon>
        <taxon>Lophotrochozoa</taxon>
        <taxon>Mollusca</taxon>
        <taxon>Bivalvia</taxon>
        <taxon>Autobranchia</taxon>
        <taxon>Pteriomorphia</taxon>
        <taxon>Mytilida</taxon>
        <taxon>Mytiloidea</taxon>
        <taxon>Mytilidae</taxon>
        <taxon>Mytilinae</taxon>
        <taxon>Mytilus</taxon>
    </lineage>
</organism>
<evidence type="ECO:0000313" key="6">
    <source>
        <dbReference type="EMBL" id="CAC5397124.1"/>
    </source>
</evidence>
<dbReference type="GO" id="GO:0016705">
    <property type="term" value="F:oxidoreductase activity, acting on paired donors, with incorporation or reduction of molecular oxygen"/>
    <property type="evidence" value="ECO:0007669"/>
    <property type="project" value="InterPro"/>
</dbReference>
<name>A0A6J8CPT7_MYTCO</name>
<dbReference type="PROSITE" id="PS00086">
    <property type="entry name" value="CYTOCHROME_P450"/>
    <property type="match status" value="1"/>
</dbReference>
<keyword evidence="5" id="KW-0503">Monooxygenase</keyword>
<keyword evidence="7" id="KW-1185">Reference proteome</keyword>
<dbReference type="Proteomes" id="UP000507470">
    <property type="component" value="Unassembled WGS sequence"/>
</dbReference>
<protein>
    <submittedName>
        <fullName evidence="6">Uncharacterized protein</fullName>
    </submittedName>
</protein>
<dbReference type="EMBL" id="CACVKT020005665">
    <property type="protein sequence ID" value="CAC5397124.1"/>
    <property type="molecule type" value="Genomic_DNA"/>
</dbReference>
<evidence type="ECO:0000256" key="4">
    <source>
        <dbReference type="PIRSR" id="PIRSR602401-1"/>
    </source>
</evidence>
<keyword evidence="5" id="KW-0560">Oxidoreductase</keyword>
<dbReference type="GO" id="GO:0004497">
    <property type="term" value="F:monooxygenase activity"/>
    <property type="evidence" value="ECO:0007669"/>
    <property type="project" value="UniProtKB-KW"/>
</dbReference>
<gene>
    <name evidence="6" type="ORF">MCOR_31592</name>
</gene>
<dbReference type="SUPFAM" id="SSF48264">
    <property type="entry name" value="Cytochrome P450"/>
    <property type="match status" value="1"/>
</dbReference>